<dbReference type="InterPro" id="IPR044812">
    <property type="entry name" value="CERK1/LYK3-like"/>
</dbReference>
<dbReference type="InterPro" id="IPR011009">
    <property type="entry name" value="Kinase-like_dom_sf"/>
</dbReference>
<protein>
    <recommendedName>
        <fullName evidence="10">Protein kinase domain-containing protein</fullName>
    </recommendedName>
</protein>
<keyword evidence="5" id="KW-1133">Transmembrane helix</keyword>
<organism evidence="8 9">
    <name type="scientific">Clitoria ternatea</name>
    <name type="common">Butterfly pea</name>
    <dbReference type="NCBI Taxonomy" id="43366"/>
    <lineage>
        <taxon>Eukaryota</taxon>
        <taxon>Viridiplantae</taxon>
        <taxon>Streptophyta</taxon>
        <taxon>Embryophyta</taxon>
        <taxon>Tracheophyta</taxon>
        <taxon>Spermatophyta</taxon>
        <taxon>Magnoliopsida</taxon>
        <taxon>eudicotyledons</taxon>
        <taxon>Gunneridae</taxon>
        <taxon>Pentapetalae</taxon>
        <taxon>rosids</taxon>
        <taxon>fabids</taxon>
        <taxon>Fabales</taxon>
        <taxon>Fabaceae</taxon>
        <taxon>Papilionoideae</taxon>
        <taxon>50 kb inversion clade</taxon>
        <taxon>NPAAA clade</taxon>
        <taxon>indigoferoid/millettioid clade</taxon>
        <taxon>Phaseoleae</taxon>
        <taxon>Clitoria</taxon>
    </lineage>
</organism>
<dbReference type="SUPFAM" id="SSF56112">
    <property type="entry name" value="Protein kinase-like (PK-like)"/>
    <property type="match status" value="1"/>
</dbReference>
<dbReference type="PANTHER" id="PTHR46204:SF15">
    <property type="entry name" value="LYSM DOMAIN RECEPTOR-LIKE KINASE 3"/>
    <property type="match status" value="1"/>
</dbReference>
<dbReference type="GO" id="GO:0003676">
    <property type="term" value="F:nucleic acid binding"/>
    <property type="evidence" value="ECO:0007669"/>
    <property type="project" value="InterPro"/>
</dbReference>
<dbReference type="Gene3D" id="3.30.420.10">
    <property type="entry name" value="Ribonuclease H-like superfamily/Ribonuclease H"/>
    <property type="match status" value="1"/>
</dbReference>
<dbReference type="GO" id="GO:0005886">
    <property type="term" value="C:plasma membrane"/>
    <property type="evidence" value="ECO:0007669"/>
    <property type="project" value="UniProtKB-SubCell"/>
</dbReference>
<evidence type="ECO:0000256" key="3">
    <source>
        <dbReference type="ARBA" id="ARBA00022692"/>
    </source>
</evidence>
<evidence type="ECO:0000256" key="2">
    <source>
        <dbReference type="ARBA" id="ARBA00022475"/>
    </source>
</evidence>
<reference evidence="8 9" key="1">
    <citation type="submission" date="2024-01" db="EMBL/GenBank/DDBJ databases">
        <title>The genomes of 5 underutilized Papilionoideae crops provide insights into root nodulation and disease resistance.</title>
        <authorList>
            <person name="Yuan L."/>
        </authorList>
    </citation>
    <scope>NUCLEOTIDE SEQUENCE [LARGE SCALE GENOMIC DNA]</scope>
    <source>
        <strain evidence="8">LY-2023</strain>
        <tissue evidence="8">Leaf</tissue>
    </source>
</reference>
<proteinExistence type="predicted"/>
<dbReference type="GO" id="GO:0019199">
    <property type="term" value="F:transmembrane receptor protein kinase activity"/>
    <property type="evidence" value="ECO:0007669"/>
    <property type="project" value="InterPro"/>
</dbReference>
<evidence type="ECO:0000256" key="7">
    <source>
        <dbReference type="ARBA" id="ARBA00023157"/>
    </source>
</evidence>
<dbReference type="GO" id="GO:0045087">
    <property type="term" value="P:innate immune response"/>
    <property type="evidence" value="ECO:0007669"/>
    <property type="project" value="InterPro"/>
</dbReference>
<dbReference type="PANTHER" id="PTHR46204">
    <property type="entry name" value="CHITIN ELICITOR RECEPTOR KINASE 1-RELATED"/>
    <property type="match status" value="1"/>
</dbReference>
<dbReference type="InterPro" id="IPR036397">
    <property type="entry name" value="RNaseH_sf"/>
</dbReference>
<evidence type="ECO:0000313" key="9">
    <source>
        <dbReference type="Proteomes" id="UP001359559"/>
    </source>
</evidence>
<keyword evidence="9" id="KW-1185">Reference proteome</keyword>
<accession>A0AAN9PCL3</accession>
<evidence type="ECO:0000256" key="5">
    <source>
        <dbReference type="ARBA" id="ARBA00022989"/>
    </source>
</evidence>
<evidence type="ECO:0000313" key="8">
    <source>
        <dbReference type="EMBL" id="KAK7293241.1"/>
    </source>
</evidence>
<evidence type="ECO:0000256" key="1">
    <source>
        <dbReference type="ARBA" id="ARBA00004162"/>
    </source>
</evidence>
<name>A0AAN9PCL3_CLITE</name>
<evidence type="ECO:0000256" key="4">
    <source>
        <dbReference type="ARBA" id="ARBA00022729"/>
    </source>
</evidence>
<keyword evidence="4" id="KW-0732">Signal</keyword>
<comment type="subcellular location">
    <subcellularLocation>
        <location evidence="1">Cell membrane</location>
        <topology evidence="1">Single-pass membrane protein</topology>
    </subcellularLocation>
</comment>
<dbReference type="Gene3D" id="3.30.200.20">
    <property type="entry name" value="Phosphorylase Kinase, domain 1"/>
    <property type="match status" value="1"/>
</dbReference>
<keyword evidence="6" id="KW-0472">Membrane</keyword>
<evidence type="ECO:0008006" key="10">
    <source>
        <dbReference type="Google" id="ProtNLM"/>
    </source>
</evidence>
<gene>
    <name evidence="8" type="ORF">RJT34_16104</name>
</gene>
<sequence>MTQTSEVFSIQDGTASRSADYKTSRSSGAGTASIAGLTGIMVANSMEFSYQERAKATNNFSLDNKIGQGGFGVVYYAELRGGEYYAMLIMRRRNTVLLDALSWKIPLVSDIPTIIFGVNVTHPESGEDICPSIVAVSISILL</sequence>
<dbReference type="Proteomes" id="UP001359559">
    <property type="component" value="Unassembled WGS sequence"/>
</dbReference>
<keyword evidence="7" id="KW-1015">Disulfide bond</keyword>
<comment type="caution">
    <text evidence="8">The sequence shown here is derived from an EMBL/GenBank/DDBJ whole genome shotgun (WGS) entry which is preliminary data.</text>
</comment>
<dbReference type="EMBL" id="JAYKXN010000004">
    <property type="protein sequence ID" value="KAK7293241.1"/>
    <property type="molecule type" value="Genomic_DNA"/>
</dbReference>
<keyword evidence="2" id="KW-1003">Cell membrane</keyword>
<keyword evidence="3" id="KW-0812">Transmembrane</keyword>
<dbReference type="AlphaFoldDB" id="A0AAN9PCL3"/>
<evidence type="ECO:0000256" key="6">
    <source>
        <dbReference type="ARBA" id="ARBA00023136"/>
    </source>
</evidence>